<name>Q6LRP6_PHOPR</name>
<feature type="domain" description="TnsA endonuclease N-terminal" evidence="1">
    <location>
        <begin position="49"/>
        <end position="121"/>
    </location>
</feature>
<evidence type="ECO:0000313" key="3">
    <source>
        <dbReference type="Proteomes" id="UP000000593"/>
    </source>
</evidence>
<protein>
    <recommendedName>
        <fullName evidence="1">TnsA endonuclease N-terminal domain-containing protein</fullName>
    </recommendedName>
</protein>
<accession>Q6LRP6</accession>
<dbReference type="KEGG" id="ppr:PBPRA1619"/>
<dbReference type="STRING" id="298386.PBPRA1619"/>
<dbReference type="EMBL" id="CR378668">
    <property type="protein sequence ID" value="CAG20030.1"/>
    <property type="molecule type" value="Genomic_DNA"/>
</dbReference>
<organism evidence="2 3">
    <name type="scientific">Photobacterium profundum (strain SS9)</name>
    <dbReference type="NCBI Taxonomy" id="298386"/>
    <lineage>
        <taxon>Bacteria</taxon>
        <taxon>Pseudomonadati</taxon>
        <taxon>Pseudomonadota</taxon>
        <taxon>Gammaproteobacteria</taxon>
        <taxon>Vibrionales</taxon>
        <taxon>Vibrionaceae</taxon>
        <taxon>Photobacterium</taxon>
    </lineage>
</organism>
<sequence length="205" mass="23915">MFEQNHLSRRLYRSSRVKTAISYSSSKHPFPQFCESVLEKERCLERDFNPKIETYQTQPFTILVNGIRYTPDAITREVDGTDYVEEVKPLVELEKPKVIKRLREIERGLREKGIRFRILTDELTSNRTYIANLWLLKRHQSYPHNLEWLSEAKKEFGTASTIGQVTRWLCQKGVNVGALYHAIGLQEVSCDLKAILKPQTEVLFA</sequence>
<gene>
    <name evidence="2" type="ordered locus">PBPRA1619</name>
</gene>
<dbReference type="Pfam" id="PF08722">
    <property type="entry name" value="Tn7_TnsA-like_N"/>
    <property type="match status" value="1"/>
</dbReference>
<keyword evidence="3" id="KW-1185">Reference proteome</keyword>
<dbReference type="RefSeq" id="WP_011218346.1">
    <property type="nucleotide sequence ID" value="NC_006370.1"/>
</dbReference>
<reference evidence="3" key="1">
    <citation type="journal article" date="2005" name="Science">
        <title>Life at depth: Photobacterium profundum genome sequence and expression analysis.</title>
        <authorList>
            <person name="Vezzi A."/>
            <person name="Campanaro S."/>
            <person name="D'Angelo M."/>
            <person name="Simonato F."/>
            <person name="Vitulo N."/>
            <person name="Lauro F.M."/>
            <person name="Cestaro A."/>
            <person name="Malacrida G."/>
            <person name="Simionati B."/>
            <person name="Cannata N."/>
            <person name="Romualdi C."/>
            <person name="Bartlett D.H."/>
            <person name="Valle G."/>
        </authorList>
    </citation>
    <scope>NUCLEOTIDE SEQUENCE [LARGE SCALE GENOMIC DNA]</scope>
    <source>
        <strain evidence="3">ATCC BAA-1253 / SS9</strain>
    </source>
</reference>
<dbReference type="AlphaFoldDB" id="Q6LRP6"/>
<evidence type="ECO:0000259" key="1">
    <source>
        <dbReference type="Pfam" id="PF08722"/>
    </source>
</evidence>
<dbReference type="Proteomes" id="UP000000593">
    <property type="component" value="Chromosome 1"/>
</dbReference>
<dbReference type="InterPro" id="IPR014833">
    <property type="entry name" value="TnsA_N"/>
</dbReference>
<evidence type="ECO:0000313" key="2">
    <source>
        <dbReference type="EMBL" id="CAG20030.1"/>
    </source>
</evidence>
<proteinExistence type="predicted"/>
<dbReference type="HOGENOM" id="CLU_1336486_0_0_6"/>